<evidence type="ECO:0000313" key="1">
    <source>
        <dbReference type="EMBL" id="DAE15059.1"/>
    </source>
</evidence>
<protein>
    <submittedName>
        <fullName evidence="1">Sen15 protein</fullName>
    </submittedName>
</protein>
<sequence length="87" mass="9699">MAYTYRTYEDNAGSLHLAILDDDDRCVYYLVSADRKLINDTIDALEDGGDPIEDGWDGSEEAPPEVCLSEIEYRVDLCNGSAYQIDG</sequence>
<dbReference type="EMBL" id="BK015598">
    <property type="protein sequence ID" value="DAE15059.1"/>
    <property type="molecule type" value="Genomic_DNA"/>
</dbReference>
<accession>A0A8S5Q8E5</accession>
<name>A0A8S5Q8E5_9CAUD</name>
<proteinExistence type="predicted"/>
<reference evidence="1" key="1">
    <citation type="journal article" date="2021" name="Proc. Natl. Acad. Sci. U.S.A.">
        <title>A Catalog of Tens of Thousands of Viruses from Human Metagenomes Reveals Hidden Associations with Chronic Diseases.</title>
        <authorList>
            <person name="Tisza M.J."/>
            <person name="Buck C.B."/>
        </authorList>
    </citation>
    <scope>NUCLEOTIDE SEQUENCE</scope>
    <source>
        <strain evidence="1">Cty3u30</strain>
    </source>
</reference>
<organism evidence="1">
    <name type="scientific">Siphoviridae sp. cty3u30</name>
    <dbReference type="NCBI Taxonomy" id="2825744"/>
    <lineage>
        <taxon>Viruses</taxon>
        <taxon>Duplodnaviria</taxon>
        <taxon>Heunggongvirae</taxon>
        <taxon>Uroviricota</taxon>
        <taxon>Caudoviricetes</taxon>
    </lineage>
</organism>